<evidence type="ECO:0000256" key="7">
    <source>
        <dbReference type="HAMAP-Rule" id="MF_00910"/>
    </source>
</evidence>
<sequence length="124" mass="13816">MAQNAYQYTPLTQQAPLKTTKPVTKTKSHQKYKAATWTKKERAMVAMVAIVVLALMVGVVYTSMQTTKASTSVSAIQTKIDETKQNNDDLRTQVQTAMSKKNLDKVAKKYGMTLSDNSVRNINQ</sequence>
<accession>A0A6P2CNL0</accession>
<keyword evidence="4 7" id="KW-1133">Transmembrane helix</keyword>
<evidence type="ECO:0000313" key="11">
    <source>
        <dbReference type="Proteomes" id="UP000442244"/>
    </source>
</evidence>
<keyword evidence="9" id="KW-0175">Coiled coil</keyword>
<keyword evidence="1 7" id="KW-1003">Cell membrane</keyword>
<dbReference type="GO" id="GO:0032153">
    <property type="term" value="C:cell division site"/>
    <property type="evidence" value="ECO:0007669"/>
    <property type="project" value="UniProtKB-UniRule"/>
</dbReference>
<dbReference type="NCBIfam" id="TIGR02209">
    <property type="entry name" value="ftsL_broad"/>
    <property type="match status" value="1"/>
</dbReference>
<evidence type="ECO:0000256" key="6">
    <source>
        <dbReference type="ARBA" id="ARBA00023306"/>
    </source>
</evidence>
<protein>
    <recommendedName>
        <fullName evidence="7 8">Cell division protein FtsL</fullName>
    </recommendedName>
</protein>
<evidence type="ECO:0000313" key="10">
    <source>
        <dbReference type="EMBL" id="TYC46591.1"/>
    </source>
</evidence>
<organism evidence="10 11">
    <name type="scientific">Leuconostoc litchii</name>
    <dbReference type="NCBI Taxonomy" id="1981069"/>
    <lineage>
        <taxon>Bacteria</taxon>
        <taxon>Bacillati</taxon>
        <taxon>Bacillota</taxon>
        <taxon>Bacilli</taxon>
        <taxon>Lactobacillales</taxon>
        <taxon>Lactobacillaceae</taxon>
        <taxon>Leuconostoc</taxon>
    </lineage>
</organism>
<dbReference type="AlphaFoldDB" id="A0A6P2CNL0"/>
<dbReference type="EMBL" id="SDGY01000001">
    <property type="protein sequence ID" value="TYC46591.1"/>
    <property type="molecule type" value="Genomic_DNA"/>
</dbReference>
<evidence type="ECO:0000256" key="4">
    <source>
        <dbReference type="ARBA" id="ARBA00022989"/>
    </source>
</evidence>
<comment type="subcellular location">
    <subcellularLocation>
        <location evidence="7">Cell membrane</location>
        <topology evidence="7">Single-pass type II membrane protein</topology>
    </subcellularLocation>
    <text evidence="7">Localizes to the division septum where it forms a ring structure.</text>
</comment>
<dbReference type="RefSeq" id="WP_148603669.1">
    <property type="nucleotide sequence ID" value="NZ_SDGY01000001.1"/>
</dbReference>
<keyword evidence="11" id="KW-1185">Reference proteome</keyword>
<evidence type="ECO:0000256" key="9">
    <source>
        <dbReference type="SAM" id="Coils"/>
    </source>
</evidence>
<comment type="caution">
    <text evidence="10">The sequence shown here is derived from an EMBL/GenBank/DDBJ whole genome shotgun (WGS) entry which is preliminary data.</text>
</comment>
<dbReference type="GO" id="GO:0005886">
    <property type="term" value="C:plasma membrane"/>
    <property type="evidence" value="ECO:0007669"/>
    <property type="project" value="UniProtKB-SubCell"/>
</dbReference>
<feature type="coiled-coil region" evidence="9">
    <location>
        <begin position="73"/>
        <end position="100"/>
    </location>
</feature>
<evidence type="ECO:0000256" key="3">
    <source>
        <dbReference type="ARBA" id="ARBA00022692"/>
    </source>
</evidence>
<keyword evidence="3 7" id="KW-0812">Transmembrane</keyword>
<evidence type="ECO:0000256" key="1">
    <source>
        <dbReference type="ARBA" id="ARBA00022475"/>
    </source>
</evidence>
<proteinExistence type="inferred from homology"/>
<comment type="function">
    <text evidence="7">Essential cell division protein.</text>
</comment>
<dbReference type="InterPro" id="IPR011922">
    <property type="entry name" value="Cell_div_FtsL"/>
</dbReference>
<comment type="similarity">
    <text evidence="7">Belongs to the FtsL family.</text>
</comment>
<keyword evidence="6 7" id="KW-0131">Cell cycle</keyword>
<keyword evidence="2 7" id="KW-0132">Cell division</keyword>
<reference evidence="10 11" key="1">
    <citation type="submission" date="2019-01" db="EMBL/GenBank/DDBJ databases">
        <title>Leuconostoc litchii sp. nov., a novel lactic acid bacterium isolated from lychee.</title>
        <authorList>
            <person name="Wang L.-T."/>
        </authorList>
    </citation>
    <scope>NUCLEOTIDE SEQUENCE [LARGE SCALE GENOMIC DNA]</scope>
    <source>
        <strain evidence="10 11">MB7</strain>
    </source>
</reference>
<name>A0A6P2CNL0_9LACO</name>
<keyword evidence="5 7" id="KW-0472">Membrane</keyword>
<dbReference type="HAMAP" id="MF_00910">
    <property type="entry name" value="FtsL"/>
    <property type="match status" value="1"/>
</dbReference>
<feature type="transmembrane region" description="Helical" evidence="7">
    <location>
        <begin position="43"/>
        <end position="64"/>
    </location>
</feature>
<dbReference type="GO" id="GO:0043093">
    <property type="term" value="P:FtsZ-dependent cytokinesis"/>
    <property type="evidence" value="ECO:0007669"/>
    <property type="project" value="UniProtKB-UniRule"/>
</dbReference>
<evidence type="ECO:0000256" key="2">
    <source>
        <dbReference type="ARBA" id="ARBA00022618"/>
    </source>
</evidence>
<gene>
    <name evidence="7 10" type="primary">ftsL</name>
    <name evidence="10" type="ORF">ESZ47_00190</name>
</gene>
<dbReference type="Proteomes" id="UP000442244">
    <property type="component" value="Unassembled WGS sequence"/>
</dbReference>
<evidence type="ECO:0000256" key="5">
    <source>
        <dbReference type="ARBA" id="ARBA00023136"/>
    </source>
</evidence>
<evidence type="ECO:0000256" key="8">
    <source>
        <dbReference type="NCBIfam" id="TIGR02209"/>
    </source>
</evidence>
<dbReference type="OrthoDB" id="2151739at2"/>